<dbReference type="OrthoDB" id="6600747at2759"/>
<dbReference type="WBParaSite" id="GPUH_0002326701-mRNA-1">
    <property type="protein sequence ID" value="GPUH_0002326701-mRNA-1"/>
    <property type="gene ID" value="GPUH_0002326701"/>
</dbReference>
<reference evidence="3 4" key="2">
    <citation type="submission" date="2018-11" db="EMBL/GenBank/DDBJ databases">
        <authorList>
            <consortium name="Pathogen Informatics"/>
        </authorList>
    </citation>
    <scope>NUCLEOTIDE SEQUENCE [LARGE SCALE GENOMIC DNA]</scope>
</reference>
<dbReference type="EMBL" id="UYRT01097225">
    <property type="protein sequence ID" value="VDN41187.1"/>
    <property type="molecule type" value="Genomic_DNA"/>
</dbReference>
<gene>
    <name evidence="3" type="ORF">GPUH_LOCUS23237</name>
</gene>
<proteinExistence type="predicted"/>
<accession>A0A183EQJ7</accession>
<keyword evidence="2" id="KW-0732">Signal</keyword>
<dbReference type="Proteomes" id="UP000271098">
    <property type="component" value="Unassembled WGS sequence"/>
</dbReference>
<protein>
    <submittedName>
        <fullName evidence="5">Secreted protein</fullName>
    </submittedName>
</protein>
<dbReference type="AlphaFoldDB" id="A0A183EQJ7"/>
<feature type="signal peptide" evidence="2">
    <location>
        <begin position="1"/>
        <end position="24"/>
    </location>
</feature>
<evidence type="ECO:0000313" key="4">
    <source>
        <dbReference type="Proteomes" id="UP000271098"/>
    </source>
</evidence>
<feature type="compositionally biased region" description="Basic residues" evidence="1">
    <location>
        <begin position="65"/>
        <end position="76"/>
    </location>
</feature>
<feature type="region of interest" description="Disordered" evidence="1">
    <location>
        <begin position="55"/>
        <end position="86"/>
    </location>
</feature>
<evidence type="ECO:0000313" key="3">
    <source>
        <dbReference type="EMBL" id="VDN41187.1"/>
    </source>
</evidence>
<feature type="chain" id="PRO_5043139323" evidence="2">
    <location>
        <begin position="25"/>
        <end position="148"/>
    </location>
</feature>
<sequence>MLHSFLCFRLNMFFFFAFLSSTLCRYCVMMGEENGLQNLSEHITSKDPCADFSLPGASSSSFLPTRRKRRHGRSSKTQRSDTAQHDKEDGCVIRMDEFDHFGLSIADYIRGIAKLDEKAAVWIRGEIWTLLTKCRMKTLEGCGGNGAG</sequence>
<reference evidence="5" key="1">
    <citation type="submission" date="2016-06" db="UniProtKB">
        <authorList>
            <consortium name="WormBaseParasite"/>
        </authorList>
    </citation>
    <scope>IDENTIFICATION</scope>
</reference>
<evidence type="ECO:0000313" key="5">
    <source>
        <dbReference type="WBParaSite" id="GPUH_0002326701-mRNA-1"/>
    </source>
</evidence>
<keyword evidence="4" id="KW-1185">Reference proteome</keyword>
<organism evidence="5">
    <name type="scientific">Gongylonema pulchrum</name>
    <dbReference type="NCBI Taxonomy" id="637853"/>
    <lineage>
        <taxon>Eukaryota</taxon>
        <taxon>Metazoa</taxon>
        <taxon>Ecdysozoa</taxon>
        <taxon>Nematoda</taxon>
        <taxon>Chromadorea</taxon>
        <taxon>Rhabditida</taxon>
        <taxon>Spirurina</taxon>
        <taxon>Spiruromorpha</taxon>
        <taxon>Spiruroidea</taxon>
        <taxon>Gongylonematidae</taxon>
        <taxon>Gongylonema</taxon>
    </lineage>
</organism>
<evidence type="ECO:0000256" key="1">
    <source>
        <dbReference type="SAM" id="MobiDB-lite"/>
    </source>
</evidence>
<name>A0A183EQJ7_9BILA</name>
<evidence type="ECO:0000256" key="2">
    <source>
        <dbReference type="SAM" id="SignalP"/>
    </source>
</evidence>